<dbReference type="InterPro" id="IPR010520">
    <property type="entry name" value="FrsA-like"/>
</dbReference>
<feature type="compositionally biased region" description="Basic and acidic residues" evidence="2">
    <location>
        <begin position="468"/>
        <end position="477"/>
    </location>
</feature>
<dbReference type="EMBL" id="CADCWG010000036">
    <property type="protein sequence ID" value="CAA9538903.1"/>
    <property type="molecule type" value="Genomic_DNA"/>
</dbReference>
<dbReference type="GO" id="GO:0016787">
    <property type="term" value="F:hydrolase activity"/>
    <property type="evidence" value="ECO:0007669"/>
    <property type="project" value="UniProtKB-KW"/>
</dbReference>
<organism evidence="3">
    <name type="scientific">uncultured Thermomicrobiales bacterium</name>
    <dbReference type="NCBI Taxonomy" id="1645740"/>
    <lineage>
        <taxon>Bacteria</taxon>
        <taxon>Pseudomonadati</taxon>
        <taxon>Thermomicrobiota</taxon>
        <taxon>Thermomicrobia</taxon>
        <taxon>Thermomicrobiales</taxon>
        <taxon>environmental samples</taxon>
    </lineage>
</organism>
<dbReference type="PANTHER" id="PTHR22946:SF12">
    <property type="entry name" value="CONIDIAL PIGMENT BIOSYNTHESIS PROTEIN AYG1 (AFU_ORTHOLOGUE AFUA_2G17550)"/>
    <property type="match status" value="1"/>
</dbReference>
<feature type="region of interest" description="Disordered" evidence="2">
    <location>
        <begin position="419"/>
        <end position="528"/>
    </location>
</feature>
<evidence type="ECO:0000313" key="3">
    <source>
        <dbReference type="EMBL" id="CAA9538903.1"/>
    </source>
</evidence>
<feature type="compositionally biased region" description="Polar residues" evidence="2">
    <location>
        <begin position="595"/>
        <end position="606"/>
    </location>
</feature>
<dbReference type="AlphaFoldDB" id="A0A6J4U2C5"/>
<feature type="compositionally biased region" description="Low complexity" evidence="2">
    <location>
        <begin position="495"/>
        <end position="505"/>
    </location>
</feature>
<dbReference type="Pfam" id="PF06500">
    <property type="entry name" value="FrsA-like"/>
    <property type="match status" value="1"/>
</dbReference>
<proteinExistence type="predicted"/>
<evidence type="ECO:0000256" key="1">
    <source>
        <dbReference type="ARBA" id="ARBA00022801"/>
    </source>
</evidence>
<name>A0A6J4U2C5_9BACT</name>
<evidence type="ECO:0000256" key="2">
    <source>
        <dbReference type="SAM" id="MobiDB-lite"/>
    </source>
</evidence>
<evidence type="ECO:0008006" key="4">
    <source>
        <dbReference type="Google" id="ProtNLM"/>
    </source>
</evidence>
<feature type="compositionally biased region" description="Basic and acidic residues" evidence="2">
    <location>
        <begin position="570"/>
        <end position="592"/>
    </location>
</feature>
<protein>
    <recommendedName>
        <fullName evidence="4">AB hydrolase-1 domain-containing protein</fullName>
    </recommendedName>
</protein>
<feature type="compositionally biased region" description="Basic and acidic residues" evidence="2">
    <location>
        <begin position="427"/>
        <end position="442"/>
    </location>
</feature>
<dbReference type="InterPro" id="IPR050261">
    <property type="entry name" value="FrsA_esterase"/>
</dbReference>
<dbReference type="SUPFAM" id="SSF53474">
    <property type="entry name" value="alpha/beta-Hydrolases"/>
    <property type="match status" value="1"/>
</dbReference>
<sequence length="678" mass="70848">MTDHTPTGAEHPAPSPADPPAADREGYAPPAAETAIAGPPTWHLAGYAWRFARVLTLPRFDRLLRLGGPRFLPRTARARFLAMGLPPAIVDETLASVRSVDDWADAWTGAAQRFMSAARQARAGGDPVELARARQQAALCYHVAPFFARDDHRLARASRASAVSLFAQSVAALLPDTRRVLVPWRATSLPGYLSLPPDPSGPVPLVVLLNGATTAKEELILWRAAFLERGLAVLALDWPGTGEAAGLGPASADHDDFTDGVFDLVAHDRALDAERVALIGISIGGAMAVRAAAVDRRLAACAAVTPPFDAGRWIDAVSDVVYAPLATLAGGDDEVDRLAEEFALPHVVGRLRCPLLVLGAGRDLVVPPNEAVALAAAVGDAATLVWYGDAGHALFDAYPTWTEDAARWVASLFGIEESTVPSTQVDDPPHADDAVASRRDDPVSEAAGQREFLPAPGAVERSPGAVERPPDAVERPPDASQDAHGPMPEDDSDADAAAPEDPAAAVIDRRPLLPPGWDDEFAGPGGRDAVVLPSARAALIVSEVDGDPPAAPVRGRQSEPAEAATAPEPRAADAARTETRAERDRVVTEGRAGRSAQTDPDSSSLTGAGLEGTSGSGREQALGPASAPIEPVGEFDPDGPTTPSVAVVTPRSGEGDNGPRPTHRFGRPSGEPDRSHRP</sequence>
<feature type="region of interest" description="Disordered" evidence="2">
    <location>
        <begin position="1"/>
        <end position="35"/>
    </location>
</feature>
<dbReference type="InterPro" id="IPR029058">
    <property type="entry name" value="AB_hydrolase_fold"/>
</dbReference>
<keyword evidence="1" id="KW-0378">Hydrolase</keyword>
<gene>
    <name evidence="3" type="ORF">AVDCRST_MAG49-631</name>
</gene>
<dbReference type="Gene3D" id="3.40.50.1820">
    <property type="entry name" value="alpha/beta hydrolase"/>
    <property type="match status" value="1"/>
</dbReference>
<feature type="compositionally biased region" description="Low complexity" evidence="2">
    <location>
        <begin position="560"/>
        <end position="569"/>
    </location>
</feature>
<dbReference type="PANTHER" id="PTHR22946">
    <property type="entry name" value="DIENELACTONE HYDROLASE DOMAIN-CONTAINING PROTEIN-RELATED"/>
    <property type="match status" value="1"/>
</dbReference>
<feature type="region of interest" description="Disordered" evidence="2">
    <location>
        <begin position="543"/>
        <end position="678"/>
    </location>
</feature>
<accession>A0A6J4U2C5</accession>
<dbReference type="Gene3D" id="1.20.1440.110">
    <property type="entry name" value="acylaminoacyl peptidase"/>
    <property type="match status" value="1"/>
</dbReference>
<reference evidence="3" key="1">
    <citation type="submission" date="2020-02" db="EMBL/GenBank/DDBJ databases">
        <authorList>
            <person name="Meier V. D."/>
        </authorList>
    </citation>
    <scope>NUCLEOTIDE SEQUENCE</scope>
    <source>
        <strain evidence="3">AVDCRST_MAG49</strain>
    </source>
</reference>